<dbReference type="EMBL" id="VSSQ01009849">
    <property type="protein sequence ID" value="MPM42761.1"/>
    <property type="molecule type" value="Genomic_DNA"/>
</dbReference>
<dbReference type="NCBIfam" id="TIGR02937">
    <property type="entry name" value="sigma70-ECF"/>
    <property type="match status" value="1"/>
</dbReference>
<dbReference type="GO" id="GO:0016987">
    <property type="term" value="F:sigma factor activity"/>
    <property type="evidence" value="ECO:0007669"/>
    <property type="project" value="UniProtKB-KW"/>
</dbReference>
<dbReference type="CDD" id="cd06171">
    <property type="entry name" value="Sigma70_r4"/>
    <property type="match status" value="1"/>
</dbReference>
<proteinExistence type="inferred from homology"/>
<dbReference type="InterPro" id="IPR013249">
    <property type="entry name" value="RNA_pol_sigma70_r4_t2"/>
</dbReference>
<dbReference type="GO" id="GO:0003677">
    <property type="term" value="F:DNA binding"/>
    <property type="evidence" value="ECO:0007669"/>
    <property type="project" value="UniProtKB-KW"/>
</dbReference>
<dbReference type="PANTHER" id="PTHR43133:SF8">
    <property type="entry name" value="RNA POLYMERASE SIGMA FACTOR HI_1459-RELATED"/>
    <property type="match status" value="1"/>
</dbReference>
<dbReference type="Gene3D" id="1.10.1740.10">
    <property type="match status" value="1"/>
</dbReference>
<keyword evidence="3" id="KW-0731">Sigma factor</keyword>
<reference evidence="8" key="1">
    <citation type="submission" date="2019-08" db="EMBL/GenBank/DDBJ databases">
        <authorList>
            <person name="Kucharzyk K."/>
            <person name="Murdoch R.W."/>
            <person name="Higgins S."/>
            <person name="Loffler F."/>
        </authorList>
    </citation>
    <scope>NUCLEOTIDE SEQUENCE</scope>
</reference>
<dbReference type="Pfam" id="PF08281">
    <property type="entry name" value="Sigma70_r4_2"/>
    <property type="match status" value="1"/>
</dbReference>
<evidence type="ECO:0000259" key="7">
    <source>
        <dbReference type="Pfam" id="PF08281"/>
    </source>
</evidence>
<comment type="caution">
    <text evidence="8">The sequence shown here is derived from an EMBL/GenBank/DDBJ whole genome shotgun (WGS) entry which is preliminary data.</text>
</comment>
<dbReference type="InterPro" id="IPR036388">
    <property type="entry name" value="WH-like_DNA-bd_sf"/>
</dbReference>
<evidence type="ECO:0000256" key="3">
    <source>
        <dbReference type="ARBA" id="ARBA00023082"/>
    </source>
</evidence>
<sequence length="209" mass="23267">MTAEQELVEQAKAGDPEAFALLVTGNQSRIYNLCLRMVKHPEDAQELAQEAFLNAWRGLPRFQGDSSFSTWLYRLASNACIDFIRREGRRRAQAITVSLEDEDGEPAAQLPDLRYSPEEALERSELRLAISDGLRTLTQEHRQVLVMRELDGLTYAEIGAMLSLEEGTVKSRIARARLALRRALLSKGNLLPPASSTLSDQRKGGEGNA</sequence>
<dbReference type="InterPro" id="IPR013324">
    <property type="entry name" value="RNA_pol_sigma_r3/r4-like"/>
</dbReference>
<evidence type="ECO:0000256" key="2">
    <source>
        <dbReference type="ARBA" id="ARBA00023015"/>
    </source>
</evidence>
<keyword evidence="5" id="KW-0804">Transcription</keyword>
<evidence type="ECO:0000313" key="8">
    <source>
        <dbReference type="EMBL" id="MPM42761.1"/>
    </source>
</evidence>
<dbReference type="GO" id="GO:0006352">
    <property type="term" value="P:DNA-templated transcription initiation"/>
    <property type="evidence" value="ECO:0007669"/>
    <property type="project" value="InterPro"/>
</dbReference>
<dbReference type="InterPro" id="IPR039425">
    <property type="entry name" value="RNA_pol_sigma-70-like"/>
</dbReference>
<dbReference type="PANTHER" id="PTHR43133">
    <property type="entry name" value="RNA POLYMERASE ECF-TYPE SIGMA FACTO"/>
    <property type="match status" value="1"/>
</dbReference>
<organism evidence="8">
    <name type="scientific">bioreactor metagenome</name>
    <dbReference type="NCBI Taxonomy" id="1076179"/>
    <lineage>
        <taxon>unclassified sequences</taxon>
        <taxon>metagenomes</taxon>
        <taxon>ecological metagenomes</taxon>
    </lineage>
</organism>
<accession>A0A644ZS98</accession>
<name>A0A644ZS98_9ZZZZ</name>
<evidence type="ECO:0000256" key="1">
    <source>
        <dbReference type="ARBA" id="ARBA00010641"/>
    </source>
</evidence>
<gene>
    <name evidence="8" type="primary">rpoE_26</name>
    <name evidence="8" type="ORF">SDC9_89432</name>
</gene>
<dbReference type="SUPFAM" id="SSF88659">
    <property type="entry name" value="Sigma3 and sigma4 domains of RNA polymerase sigma factors"/>
    <property type="match status" value="1"/>
</dbReference>
<keyword evidence="4" id="KW-0238">DNA-binding</keyword>
<evidence type="ECO:0000256" key="5">
    <source>
        <dbReference type="ARBA" id="ARBA00023163"/>
    </source>
</evidence>
<dbReference type="Gene3D" id="1.10.10.10">
    <property type="entry name" value="Winged helix-like DNA-binding domain superfamily/Winged helix DNA-binding domain"/>
    <property type="match status" value="1"/>
</dbReference>
<evidence type="ECO:0000259" key="6">
    <source>
        <dbReference type="Pfam" id="PF04542"/>
    </source>
</evidence>
<dbReference type="InterPro" id="IPR007627">
    <property type="entry name" value="RNA_pol_sigma70_r2"/>
</dbReference>
<dbReference type="Pfam" id="PF04542">
    <property type="entry name" value="Sigma70_r2"/>
    <property type="match status" value="1"/>
</dbReference>
<feature type="domain" description="RNA polymerase sigma-70 region 2" evidence="6">
    <location>
        <begin position="22"/>
        <end position="90"/>
    </location>
</feature>
<keyword evidence="2" id="KW-0805">Transcription regulation</keyword>
<dbReference type="InterPro" id="IPR013325">
    <property type="entry name" value="RNA_pol_sigma_r2"/>
</dbReference>
<dbReference type="InterPro" id="IPR014284">
    <property type="entry name" value="RNA_pol_sigma-70_dom"/>
</dbReference>
<comment type="similarity">
    <text evidence="1">Belongs to the sigma-70 factor family. ECF subfamily.</text>
</comment>
<protein>
    <submittedName>
        <fullName evidence="8">ECF RNA polymerase sigma-E factor</fullName>
    </submittedName>
</protein>
<feature type="domain" description="RNA polymerase sigma factor 70 region 4 type 2" evidence="7">
    <location>
        <begin position="129"/>
        <end position="180"/>
    </location>
</feature>
<dbReference type="SUPFAM" id="SSF88946">
    <property type="entry name" value="Sigma2 domain of RNA polymerase sigma factors"/>
    <property type="match status" value="1"/>
</dbReference>
<dbReference type="AlphaFoldDB" id="A0A644ZS98"/>
<evidence type="ECO:0000256" key="4">
    <source>
        <dbReference type="ARBA" id="ARBA00023125"/>
    </source>
</evidence>